<dbReference type="InterPro" id="IPR021860">
    <property type="entry name" value="Peptidase_S12_Pab87-rel_C"/>
</dbReference>
<reference evidence="4" key="1">
    <citation type="submission" date="2020-02" db="EMBL/GenBank/DDBJ databases">
        <authorList>
            <person name="Meier V. D."/>
        </authorList>
    </citation>
    <scope>NUCLEOTIDE SEQUENCE</scope>
    <source>
        <strain evidence="4">AVDCRST_MAG93</strain>
    </source>
</reference>
<evidence type="ECO:0000259" key="2">
    <source>
        <dbReference type="Pfam" id="PF00144"/>
    </source>
</evidence>
<dbReference type="InterPro" id="IPR050491">
    <property type="entry name" value="AmpC-like"/>
</dbReference>
<dbReference type="Pfam" id="PF11954">
    <property type="entry name" value="DUF3471"/>
    <property type="match status" value="1"/>
</dbReference>
<dbReference type="Gene3D" id="2.40.128.600">
    <property type="match status" value="1"/>
</dbReference>
<keyword evidence="1" id="KW-0732">Signal</keyword>
<dbReference type="SUPFAM" id="SSF56601">
    <property type="entry name" value="beta-lactamase/transpeptidase-like"/>
    <property type="match status" value="1"/>
</dbReference>
<dbReference type="PANTHER" id="PTHR46825">
    <property type="entry name" value="D-ALANYL-D-ALANINE-CARBOXYPEPTIDASE/ENDOPEPTIDASE AMPH"/>
    <property type="match status" value="1"/>
</dbReference>
<gene>
    <name evidence="4" type="ORF">AVDCRST_MAG93-7006</name>
</gene>
<dbReference type="Gene3D" id="3.40.710.10">
    <property type="entry name" value="DD-peptidase/beta-lactamase superfamily"/>
    <property type="match status" value="1"/>
</dbReference>
<dbReference type="Pfam" id="PF00144">
    <property type="entry name" value="Beta-lactamase"/>
    <property type="match status" value="1"/>
</dbReference>
<name>A0A6J4M4A4_9CHLR</name>
<dbReference type="InterPro" id="IPR012338">
    <property type="entry name" value="Beta-lactam/transpept-like"/>
</dbReference>
<evidence type="ECO:0000256" key="1">
    <source>
        <dbReference type="SAM" id="SignalP"/>
    </source>
</evidence>
<feature type="domain" description="Peptidase S12 Pab87-related C-terminal" evidence="3">
    <location>
        <begin position="421"/>
        <end position="509"/>
    </location>
</feature>
<feature type="chain" id="PRO_5026858029" evidence="1">
    <location>
        <begin position="33"/>
        <end position="524"/>
    </location>
</feature>
<evidence type="ECO:0000259" key="3">
    <source>
        <dbReference type="Pfam" id="PF11954"/>
    </source>
</evidence>
<evidence type="ECO:0000313" key="4">
    <source>
        <dbReference type="EMBL" id="CAA9348532.1"/>
    </source>
</evidence>
<accession>A0A6J4M4A4</accession>
<proteinExistence type="predicted"/>
<feature type="signal peptide" evidence="1">
    <location>
        <begin position="1"/>
        <end position="32"/>
    </location>
</feature>
<sequence length="524" mass="57078">MTKKNRWSVARRAWRVPLLAAALMASAAPAAANQEVTADRLQAALDGLDGLASRVIQAGGVPGLAIAIVHNDRVVYLKGFGVREADKPEAVDADTVFQLASMSKPMASTIVAAIVSSGAASWDDPVTLHDPEFRVKDSWVTSQVTIRDFFAHRSGLPGNAGEDLEGVGFERDEILRRLRYVEPASSLRSHYAYSNIGMTEGAIAAAKAVDKSWEVAASELLYRPLEMSSTSSRFVDFDSAGNRALLHVKEGNGWAARFTRQPDAQSPSAGVSSSVRDLAQWMRLQLGEGMLGTRRVIGAAALAETHRPQIAKGANWVTEAPTFYGLGWDVEYDQVGLEFWSHAGAFDRGARTFVSLLPAEELGIVVLSNAFPTGVPEGLVASFYDLVLNGKLSRNWVSSWNTAYQTRWDSVTAAGNVYARPPAQPSPAMPLSAYVGTYRNDYVGELEVAIGDGSLILRLGPQRKIYILRHFDRDTFTYAQERESLAPQEGVTFTIAPDRQAQRIALDDLTGDGRWTFTRVSPTR</sequence>
<dbReference type="AlphaFoldDB" id="A0A6J4M4A4"/>
<organism evidence="4">
    <name type="scientific">uncultured Chloroflexia bacterium</name>
    <dbReference type="NCBI Taxonomy" id="1672391"/>
    <lineage>
        <taxon>Bacteria</taxon>
        <taxon>Bacillati</taxon>
        <taxon>Chloroflexota</taxon>
        <taxon>Chloroflexia</taxon>
        <taxon>environmental samples</taxon>
    </lineage>
</organism>
<dbReference type="EMBL" id="CADCTR010002360">
    <property type="protein sequence ID" value="CAA9348532.1"/>
    <property type="molecule type" value="Genomic_DNA"/>
</dbReference>
<feature type="domain" description="Beta-lactamase-related" evidence="2">
    <location>
        <begin position="53"/>
        <end position="376"/>
    </location>
</feature>
<dbReference type="PANTHER" id="PTHR46825:SF15">
    <property type="entry name" value="BETA-LACTAMASE-RELATED DOMAIN-CONTAINING PROTEIN"/>
    <property type="match status" value="1"/>
</dbReference>
<dbReference type="InterPro" id="IPR001466">
    <property type="entry name" value="Beta-lactam-related"/>
</dbReference>
<protein>
    <submittedName>
        <fullName evidence="4">Beta-lactamase class C-like and penicillin binding proteins (PBPs) superfamily / DUF3471 domain</fullName>
    </submittedName>
</protein>